<dbReference type="RefSeq" id="WP_085179461.1">
    <property type="nucleotide sequence ID" value="NZ_JACKSV010000127.1"/>
</dbReference>
<accession>A0A1X1RCR3</accession>
<keyword evidence="2" id="KW-1185">Reference proteome</keyword>
<sequence length="220" mass="23255">MNTAANGDVAVLTFGGRRVPGPLRGLPARVAGGEAGADTVIGAVSADHRRLVVVGADADLAAVLTALLRAGRLDVEVAYVPRRRTRATRIYRLPAGRRAARRARRGSPRRVALIRDDTATVIVGRAHWVPPEGGGLLRGEAVVDDTVLFDGDVGAVYVEPTPVPPGLRARVRGFGRRWVTGRAAQLGSTGVAVVRDGVRAPRAARRSTIYRNVEGWLAVG</sequence>
<proteinExistence type="predicted"/>
<gene>
    <name evidence="1" type="ORF">AWB93_04375</name>
</gene>
<organism evidence="1 2">
    <name type="scientific">Mycobacterium bohemicum</name>
    <dbReference type="NCBI Taxonomy" id="56425"/>
    <lineage>
        <taxon>Bacteria</taxon>
        <taxon>Bacillati</taxon>
        <taxon>Actinomycetota</taxon>
        <taxon>Actinomycetes</taxon>
        <taxon>Mycobacteriales</taxon>
        <taxon>Mycobacteriaceae</taxon>
        <taxon>Mycobacterium</taxon>
    </lineage>
</organism>
<reference evidence="1 2" key="1">
    <citation type="submission" date="2016-01" db="EMBL/GenBank/DDBJ databases">
        <title>The new phylogeny of the genus Mycobacterium.</title>
        <authorList>
            <person name="Tarcisio F."/>
            <person name="Conor M."/>
            <person name="Antonella G."/>
            <person name="Elisabetta G."/>
            <person name="Giulia F.S."/>
            <person name="Sara T."/>
            <person name="Anna F."/>
            <person name="Clotilde B."/>
            <person name="Roberto B."/>
            <person name="Veronica D.S."/>
            <person name="Fabio R."/>
            <person name="Monica P."/>
            <person name="Olivier J."/>
            <person name="Enrico T."/>
            <person name="Nicola S."/>
        </authorList>
    </citation>
    <scope>NUCLEOTIDE SEQUENCE [LARGE SCALE GENOMIC DNA]</scope>
    <source>
        <strain evidence="1 2">DSM 44277</strain>
    </source>
</reference>
<comment type="caution">
    <text evidence="1">The sequence shown here is derived from an EMBL/GenBank/DDBJ whole genome shotgun (WGS) entry which is preliminary data.</text>
</comment>
<evidence type="ECO:0000313" key="2">
    <source>
        <dbReference type="Proteomes" id="UP000193990"/>
    </source>
</evidence>
<dbReference type="Proteomes" id="UP000193990">
    <property type="component" value="Unassembled WGS sequence"/>
</dbReference>
<protein>
    <submittedName>
        <fullName evidence="1">Peptidase M50</fullName>
    </submittedName>
</protein>
<dbReference type="STRING" id="56425.AWB93_04375"/>
<evidence type="ECO:0000313" key="1">
    <source>
        <dbReference type="EMBL" id="ORV03031.1"/>
    </source>
</evidence>
<dbReference type="EMBL" id="LQOK01000013">
    <property type="protein sequence ID" value="ORV03031.1"/>
    <property type="molecule type" value="Genomic_DNA"/>
</dbReference>
<dbReference type="AlphaFoldDB" id="A0A1X1RCR3"/>
<name>A0A1X1RCR3_MYCBE</name>